<dbReference type="Pfam" id="PF00084">
    <property type="entry name" value="Sushi"/>
    <property type="match status" value="6"/>
</dbReference>
<feature type="disulfide bond" evidence="14">
    <location>
        <begin position="198"/>
        <end position="216"/>
    </location>
</feature>
<keyword evidence="3 13" id="KW-0245">EGF-like domain</keyword>
<feature type="domain" description="EGF-like" evidence="20">
    <location>
        <begin position="3320"/>
        <end position="3365"/>
    </location>
</feature>
<dbReference type="GO" id="GO:0009952">
    <property type="term" value="P:anterior/posterior pattern specification"/>
    <property type="evidence" value="ECO:0007669"/>
    <property type="project" value="TreeGrafter"/>
</dbReference>
<feature type="disulfide bond" evidence="13">
    <location>
        <begin position="2528"/>
        <end position="2537"/>
    </location>
</feature>
<dbReference type="GO" id="GO:0005576">
    <property type="term" value="C:extracellular region"/>
    <property type="evidence" value="ECO:0007669"/>
    <property type="project" value="UniProtKB-SubCell"/>
</dbReference>
<keyword evidence="26" id="KW-1185">Reference proteome</keyword>
<dbReference type="InterPro" id="IPR000421">
    <property type="entry name" value="FA58C"/>
</dbReference>
<keyword evidence="10 13" id="KW-1015">Disulfide bond</keyword>
<feature type="domain" description="HYR" evidence="22">
    <location>
        <begin position="1566"/>
        <end position="1649"/>
    </location>
</feature>
<dbReference type="InterPro" id="IPR035914">
    <property type="entry name" value="Sperma_CUB_dom_sf"/>
</dbReference>
<evidence type="ECO:0000256" key="7">
    <source>
        <dbReference type="ARBA" id="ARBA00022737"/>
    </source>
</evidence>
<dbReference type="EMBL" id="UYYG01001158">
    <property type="protein sequence ID" value="VDN57060.1"/>
    <property type="molecule type" value="Genomic_DNA"/>
</dbReference>
<feature type="domain" description="EGF-like" evidence="20">
    <location>
        <begin position="2233"/>
        <end position="2268"/>
    </location>
</feature>
<dbReference type="InterPro" id="IPR003410">
    <property type="entry name" value="HYR_dom"/>
</dbReference>
<feature type="disulfide bond" evidence="15">
    <location>
        <begin position="699"/>
        <end position="742"/>
    </location>
</feature>
<dbReference type="PROSITE" id="PS00010">
    <property type="entry name" value="ASX_HYDROXYL"/>
    <property type="match status" value="8"/>
</dbReference>
<dbReference type="WBParaSite" id="DME_0000267301-mRNA-1">
    <property type="protein sequence ID" value="DME_0000267301-mRNA-1"/>
    <property type="gene ID" value="DME_0000267301"/>
</dbReference>
<dbReference type="Pfam" id="PF12947">
    <property type="entry name" value="EGF_3"/>
    <property type="match status" value="1"/>
</dbReference>
<evidence type="ECO:0000256" key="10">
    <source>
        <dbReference type="ARBA" id="ARBA00023157"/>
    </source>
</evidence>
<dbReference type="OrthoDB" id="430340at2759"/>
<dbReference type="FunFam" id="2.10.25.10:FF:000279">
    <property type="entry name" value="Neurogenic locus notch 1"/>
    <property type="match status" value="1"/>
</dbReference>
<feature type="transmembrane region" description="Helical" evidence="16">
    <location>
        <begin position="3415"/>
        <end position="3439"/>
    </location>
</feature>
<evidence type="ECO:0000313" key="24">
    <source>
        <dbReference type="EMBL" id="VDN57060.1"/>
    </source>
</evidence>
<feature type="domain" description="Sushi" evidence="23">
    <location>
        <begin position="697"/>
        <end position="757"/>
    </location>
</feature>
<feature type="disulfide bond" evidence="13">
    <location>
        <begin position="2566"/>
        <end position="2575"/>
    </location>
</feature>
<dbReference type="InterPro" id="IPR036055">
    <property type="entry name" value="LDL_receptor-like_sf"/>
</dbReference>
<dbReference type="GO" id="GO:0005509">
    <property type="term" value="F:calcium ion binding"/>
    <property type="evidence" value="ECO:0007669"/>
    <property type="project" value="InterPro"/>
</dbReference>
<feature type="domain" description="Sushi" evidence="23">
    <location>
        <begin position="636"/>
        <end position="696"/>
    </location>
</feature>
<dbReference type="InterPro" id="IPR009030">
    <property type="entry name" value="Growth_fac_rcpt_cys_sf"/>
</dbReference>
<feature type="disulfide bond" evidence="13">
    <location>
        <begin position="2124"/>
        <end position="2141"/>
    </location>
</feature>
<dbReference type="CDD" id="cd00112">
    <property type="entry name" value="LDLa"/>
    <property type="match status" value="1"/>
</dbReference>
<dbReference type="InterPro" id="IPR018097">
    <property type="entry name" value="EGF_Ca-bd_CS"/>
</dbReference>
<evidence type="ECO:0000256" key="2">
    <source>
        <dbReference type="ARBA" id="ARBA00022525"/>
    </source>
</evidence>
<reference evidence="24 26" key="2">
    <citation type="submission" date="2018-11" db="EMBL/GenBank/DDBJ databases">
        <authorList>
            <consortium name="Pathogen Informatics"/>
        </authorList>
    </citation>
    <scope>NUCLEOTIDE SEQUENCE [LARGE SCALE GENOMIC DNA]</scope>
</reference>
<feature type="disulfide bond" evidence="13">
    <location>
        <begin position="3373"/>
        <end position="3383"/>
    </location>
</feature>
<feature type="domain" description="HYR" evidence="22">
    <location>
        <begin position="2801"/>
        <end position="2880"/>
    </location>
</feature>
<dbReference type="Pfam" id="PF07645">
    <property type="entry name" value="EGF_CA"/>
    <property type="match status" value="1"/>
</dbReference>
<evidence type="ECO:0000256" key="4">
    <source>
        <dbReference type="ARBA" id="ARBA00022659"/>
    </source>
</evidence>
<dbReference type="SUPFAM" id="SSF57196">
    <property type="entry name" value="EGF/Laminin"/>
    <property type="match status" value="11"/>
</dbReference>
<dbReference type="InterPro" id="IPR016186">
    <property type="entry name" value="C-type_lectin-like/link_sf"/>
</dbReference>
<dbReference type="Pfam" id="PF00057">
    <property type="entry name" value="Ldl_recept_a"/>
    <property type="match status" value="1"/>
</dbReference>
<protein>
    <submittedName>
        <fullName evidence="27">Sushi, von Willebrand factor type A, EGF and pentraxin domain-containing protein 1</fullName>
    </submittedName>
</protein>
<feature type="disulfide bond" evidence="14">
    <location>
        <begin position="210"/>
        <end position="225"/>
    </location>
</feature>
<keyword evidence="9" id="KW-0175">Coiled coil</keyword>
<dbReference type="Gene3D" id="2.60.120.290">
    <property type="entry name" value="Spermadhesin, CUB domain"/>
    <property type="match status" value="3"/>
</dbReference>
<dbReference type="Pfam" id="PF07699">
    <property type="entry name" value="Ephrin_rec_like"/>
    <property type="match status" value="7"/>
</dbReference>
<dbReference type="PROSITE" id="PS01209">
    <property type="entry name" value="LDLRA_1"/>
    <property type="match status" value="1"/>
</dbReference>
<keyword evidence="16" id="KW-0472">Membrane</keyword>
<dbReference type="FunFam" id="4.10.400.10:FF:000065">
    <property type="entry name" value="Transmembrane protease serine 7"/>
    <property type="match status" value="1"/>
</dbReference>
<dbReference type="PROSITE" id="PS00022">
    <property type="entry name" value="EGF_1"/>
    <property type="match status" value="15"/>
</dbReference>
<dbReference type="InterPro" id="IPR024731">
    <property type="entry name" value="NELL2-like_EGF"/>
</dbReference>
<dbReference type="PROSITE" id="PS50923">
    <property type="entry name" value="SUSHI"/>
    <property type="match status" value="7"/>
</dbReference>
<feature type="disulfide bond" evidence="13">
    <location>
        <begin position="3395"/>
        <end position="3404"/>
    </location>
</feature>
<comment type="caution">
    <text evidence="13">Lacks conserved residue(s) required for the propagation of feature annotation.</text>
</comment>
<dbReference type="InterPro" id="IPR000742">
    <property type="entry name" value="EGF"/>
</dbReference>
<feature type="disulfide bond" evidence="13">
    <location>
        <begin position="2334"/>
        <end position="2343"/>
    </location>
</feature>
<dbReference type="FunFam" id="2.10.50.10:FF:000018">
    <property type="entry name" value="Sushi, von Willebrand factor type A, EGF and pentraxin domain-containing 1"/>
    <property type="match status" value="1"/>
</dbReference>
<feature type="disulfide bond" evidence="13">
    <location>
        <begin position="2296"/>
        <end position="2305"/>
    </location>
</feature>
<feature type="domain" description="EGF-like" evidence="20">
    <location>
        <begin position="2155"/>
        <end position="2193"/>
    </location>
</feature>
<dbReference type="SUPFAM" id="SSF56436">
    <property type="entry name" value="C-type lectin-like"/>
    <property type="match status" value="1"/>
</dbReference>
<evidence type="ECO:0000313" key="25">
    <source>
        <dbReference type="Proteomes" id="UP000038040"/>
    </source>
</evidence>
<dbReference type="Pfam" id="PF00431">
    <property type="entry name" value="CUB"/>
    <property type="match status" value="3"/>
</dbReference>
<feature type="domain" description="Sushi" evidence="23">
    <location>
        <begin position="1061"/>
        <end position="1120"/>
    </location>
</feature>
<keyword evidence="8 16" id="KW-1133">Transmembrane helix</keyword>
<feature type="disulfide bond" evidence="13">
    <location>
        <begin position="2451"/>
        <end position="2460"/>
    </location>
</feature>
<dbReference type="Pfam" id="PF00008">
    <property type="entry name" value="EGF"/>
    <property type="match status" value="4"/>
</dbReference>
<dbReference type="Gene3D" id="2.10.70.10">
    <property type="entry name" value="Complement Module, domain 1"/>
    <property type="match status" value="6"/>
</dbReference>
<dbReference type="InterPro" id="IPR016187">
    <property type="entry name" value="CTDL_fold"/>
</dbReference>
<dbReference type="FunFam" id="2.10.25.10:FF:000472">
    <property type="entry name" value="Uncharacterized protein, isoform A"/>
    <property type="match status" value="1"/>
</dbReference>
<dbReference type="SUPFAM" id="SSF57184">
    <property type="entry name" value="Growth factor receptor domain"/>
    <property type="match status" value="4"/>
</dbReference>
<feature type="disulfide bond" evidence="13">
    <location>
        <begin position="2221"/>
        <end position="2230"/>
    </location>
</feature>
<dbReference type="GO" id="GO:0038100">
    <property type="term" value="F:nodal binding"/>
    <property type="evidence" value="ECO:0007669"/>
    <property type="project" value="TreeGrafter"/>
</dbReference>
<evidence type="ECO:0000259" key="23">
    <source>
        <dbReference type="PROSITE" id="PS50923"/>
    </source>
</evidence>
<dbReference type="FunFam" id="2.10.25.10:FF:000053">
    <property type="entry name" value="Slit guidance ligand 2"/>
    <property type="match status" value="1"/>
</dbReference>
<dbReference type="PROSITE" id="PS01180">
    <property type="entry name" value="CUB"/>
    <property type="match status" value="3"/>
</dbReference>
<feature type="domain" description="EGF-like" evidence="20">
    <location>
        <begin position="2463"/>
        <end position="2499"/>
    </location>
</feature>
<feature type="disulfide bond" evidence="13">
    <location>
        <begin position="2237"/>
        <end position="2247"/>
    </location>
</feature>
<organism evidence="25 27">
    <name type="scientific">Dracunculus medinensis</name>
    <name type="common">Guinea worm</name>
    <dbReference type="NCBI Taxonomy" id="318479"/>
    <lineage>
        <taxon>Eukaryota</taxon>
        <taxon>Metazoa</taxon>
        <taxon>Ecdysozoa</taxon>
        <taxon>Nematoda</taxon>
        <taxon>Chromadorea</taxon>
        <taxon>Rhabditida</taxon>
        <taxon>Spirurina</taxon>
        <taxon>Dracunculoidea</taxon>
        <taxon>Dracunculidae</taxon>
        <taxon>Dracunculus</taxon>
    </lineage>
</organism>
<keyword evidence="11" id="KW-0325">Glycoprotein</keyword>
<feature type="domain" description="Sushi" evidence="23">
    <location>
        <begin position="1194"/>
        <end position="1258"/>
    </location>
</feature>
<dbReference type="GO" id="GO:0009986">
    <property type="term" value="C:cell surface"/>
    <property type="evidence" value="ECO:0007669"/>
    <property type="project" value="TreeGrafter"/>
</dbReference>
<dbReference type="InterPro" id="IPR001304">
    <property type="entry name" value="C-type_lectin-like"/>
</dbReference>
<feature type="domain" description="CUB" evidence="18">
    <location>
        <begin position="234"/>
        <end position="344"/>
    </location>
</feature>
<dbReference type="Proteomes" id="UP000274756">
    <property type="component" value="Unassembled WGS sequence"/>
</dbReference>
<dbReference type="SUPFAM" id="SSF49854">
    <property type="entry name" value="Spermadhesin, CUB domain"/>
    <property type="match status" value="3"/>
</dbReference>
<dbReference type="InterPro" id="IPR000436">
    <property type="entry name" value="Sushi_SCR_CCP_dom"/>
</dbReference>
<feature type="disulfide bond" evidence="15">
    <location>
        <begin position="1091"/>
        <end position="1118"/>
    </location>
</feature>
<dbReference type="PANTHER" id="PTHR14949">
    <property type="entry name" value="EGF-LIKE-DOMAIN, MULTIPLE 7, 8"/>
    <property type="match status" value="1"/>
</dbReference>
<name>A0A158Q3M1_DRAME</name>
<dbReference type="FunFam" id="2.10.25.10:FF:000173">
    <property type="entry name" value="Neurogenic locus notch protein 2"/>
    <property type="match status" value="1"/>
</dbReference>
<dbReference type="InterPro" id="IPR035976">
    <property type="entry name" value="Sushi/SCR/CCP_sf"/>
</dbReference>
<feature type="domain" description="EGF-like" evidence="20">
    <location>
        <begin position="2077"/>
        <end position="2113"/>
    </location>
</feature>
<dbReference type="InterPro" id="IPR023415">
    <property type="entry name" value="LDLR_class-A_CS"/>
</dbReference>
<feature type="disulfide bond" evidence="13">
    <location>
        <begin position="2143"/>
        <end position="2152"/>
    </location>
</feature>
<dbReference type="Gene3D" id="3.10.100.10">
    <property type="entry name" value="Mannose-Binding Protein A, subunit A"/>
    <property type="match status" value="1"/>
</dbReference>
<dbReference type="PROSITE" id="PS50825">
    <property type="entry name" value="HYR"/>
    <property type="match status" value="3"/>
</dbReference>
<dbReference type="InterPro" id="IPR008979">
    <property type="entry name" value="Galactose-bd-like_sf"/>
</dbReference>
<dbReference type="SMART" id="SM01411">
    <property type="entry name" value="Ephrin_rec_like"/>
    <property type="match status" value="7"/>
</dbReference>
<feature type="domain" description="F5/8 type C" evidence="19">
    <location>
        <begin position="833"/>
        <end position="989"/>
    </location>
</feature>
<dbReference type="CDD" id="cd00037">
    <property type="entry name" value="CLECT"/>
    <property type="match status" value="1"/>
</dbReference>
<evidence type="ECO:0000259" key="19">
    <source>
        <dbReference type="PROSITE" id="PS50022"/>
    </source>
</evidence>
<dbReference type="Pfam" id="PF25024">
    <property type="entry name" value="EGF_TEN"/>
    <property type="match status" value="1"/>
</dbReference>
<dbReference type="InterPro" id="IPR002172">
    <property type="entry name" value="LDrepeatLR_classA_rpt"/>
</dbReference>
<evidence type="ECO:0000256" key="3">
    <source>
        <dbReference type="ARBA" id="ARBA00022536"/>
    </source>
</evidence>
<feature type="disulfide bond" evidence="15">
    <location>
        <begin position="728"/>
        <end position="755"/>
    </location>
</feature>
<dbReference type="SMART" id="SM00231">
    <property type="entry name" value="FA58C"/>
    <property type="match status" value="1"/>
</dbReference>
<dbReference type="Gene3D" id="2.60.120.260">
    <property type="entry name" value="Galactose-binding domain-like"/>
    <property type="match status" value="2"/>
</dbReference>
<dbReference type="FunFam" id="2.10.25.10:FF:000066">
    <property type="entry name" value="FAT atypical cadherin 4"/>
    <property type="match status" value="1"/>
</dbReference>
<evidence type="ECO:0000259" key="22">
    <source>
        <dbReference type="PROSITE" id="PS50825"/>
    </source>
</evidence>
<evidence type="ECO:0000259" key="20">
    <source>
        <dbReference type="PROSITE" id="PS50026"/>
    </source>
</evidence>
<dbReference type="InterPro" id="IPR013320">
    <property type="entry name" value="ConA-like_dom_sf"/>
</dbReference>
<dbReference type="GO" id="GO:0038092">
    <property type="term" value="P:nodal signaling pathway"/>
    <property type="evidence" value="ECO:0007669"/>
    <property type="project" value="TreeGrafter"/>
</dbReference>
<feature type="domain" description="EGF-like" evidence="20">
    <location>
        <begin position="2270"/>
        <end position="2306"/>
    </location>
</feature>
<feature type="domain" description="EGF-like" evidence="20">
    <location>
        <begin position="2387"/>
        <end position="2423"/>
    </location>
</feature>
<proteinExistence type="predicted"/>
<dbReference type="Gene3D" id="2.60.120.200">
    <property type="match status" value="1"/>
</dbReference>
<evidence type="ECO:0000256" key="14">
    <source>
        <dbReference type="PROSITE-ProRule" id="PRU00124"/>
    </source>
</evidence>
<dbReference type="Gene3D" id="2.10.50.10">
    <property type="entry name" value="Tumor Necrosis Factor Receptor, subunit A, domain 2"/>
    <property type="match status" value="6"/>
</dbReference>
<feature type="domain" description="Sushi" evidence="23">
    <location>
        <begin position="758"/>
        <end position="815"/>
    </location>
</feature>
<dbReference type="PROSITE" id="PS01186">
    <property type="entry name" value="EGF_2"/>
    <property type="match status" value="12"/>
</dbReference>
<dbReference type="InterPro" id="IPR011641">
    <property type="entry name" value="Tyr-kin_ephrin_A/B_rcpt-like"/>
</dbReference>
<dbReference type="FunFam" id="2.10.70.10:FF:000014">
    <property type="entry name" value="Membrane cofactor protein"/>
    <property type="match status" value="1"/>
</dbReference>
<dbReference type="InterPro" id="IPR049883">
    <property type="entry name" value="NOTCH1_EGF-like"/>
</dbReference>
<dbReference type="PANTHER" id="PTHR14949:SF55">
    <property type="entry name" value="WNT INHIBITORY FACTOR 1"/>
    <property type="match status" value="1"/>
</dbReference>
<reference evidence="27" key="1">
    <citation type="submission" date="2016-04" db="UniProtKB">
        <authorList>
            <consortium name="WormBaseParasite"/>
        </authorList>
    </citation>
    <scope>IDENTIFICATION</scope>
</reference>
<dbReference type="Pfam" id="PF00059">
    <property type="entry name" value="Lectin_C"/>
    <property type="match status" value="1"/>
</dbReference>
<keyword evidence="2" id="KW-0964">Secreted</keyword>
<dbReference type="SUPFAM" id="SSF57424">
    <property type="entry name" value="LDL receptor-like module"/>
    <property type="match status" value="1"/>
</dbReference>
<dbReference type="InterPro" id="IPR000152">
    <property type="entry name" value="EGF-type_Asp/Asn_hydroxyl_site"/>
</dbReference>
<keyword evidence="7" id="KW-0677">Repeat</keyword>
<dbReference type="CDD" id="cd00041">
    <property type="entry name" value="CUB"/>
    <property type="match status" value="3"/>
</dbReference>
<dbReference type="STRING" id="318479.A0A158Q3M1"/>
<evidence type="ECO:0000256" key="6">
    <source>
        <dbReference type="ARBA" id="ARBA00022729"/>
    </source>
</evidence>
<feature type="domain" description="EGF-like" evidence="20">
    <location>
        <begin position="2425"/>
        <end position="2461"/>
    </location>
</feature>
<feature type="domain" description="F5/8 type C" evidence="19">
    <location>
        <begin position="1308"/>
        <end position="1453"/>
    </location>
</feature>
<dbReference type="SMART" id="SM00032">
    <property type="entry name" value="CCP"/>
    <property type="match status" value="10"/>
</dbReference>
<feature type="domain" description="CUB" evidence="18">
    <location>
        <begin position="460"/>
        <end position="574"/>
    </location>
</feature>
<dbReference type="FunFam" id="2.10.25.10:FF:000122">
    <property type="entry name" value="Protein crumbs homolog 2"/>
    <property type="match status" value="1"/>
</dbReference>
<dbReference type="PROSITE" id="PS50022">
    <property type="entry name" value="FA58C_3"/>
    <property type="match status" value="2"/>
</dbReference>
<feature type="domain" description="EGF-like" evidence="20">
    <location>
        <begin position="2540"/>
        <end position="2576"/>
    </location>
</feature>
<feature type="domain" description="EGF-like" evidence="20">
    <location>
        <begin position="3369"/>
        <end position="3405"/>
    </location>
</feature>
<dbReference type="PROSITE" id="PS01187">
    <property type="entry name" value="EGF_CA"/>
    <property type="match status" value="5"/>
</dbReference>
<feature type="domain" description="C-type lectin" evidence="21">
    <location>
        <begin position="58"/>
        <end position="187"/>
    </location>
</feature>
<keyword evidence="5 16" id="KW-0812">Transmembrane</keyword>
<accession>A0A158Q3M1</accession>
<sequence length="3521" mass="387420">MLYTATNKYFLFLLLPLLIASTLLNRLSEQILSSKNDSDVSYLISEVDYRCADGWERYGRKCFRIYTVERSWPQALALCARYGSNLVRIDSYKQNQFLSRLINRPQRSGLLSVPNDFWIGIVAQKTEGEDALFLWSDGSVASRYVGFWGEGQPDYRTGTCAKVSLEPSKVLSWNLETCSLLLPFICELPACIQGSFFCHNGKCVPQSAHCNGINDCGDYSDEFNCPTSRRDSDCLKYEKGESGKIQSLNYPSPYAANIKCKWIVEGPINSRIHLTFDSFETEEYQDLVTVLDGGPAENSSMVIAILSGTEKPGTLISSTNVVIVNFNSDSHLQARGFQASWRAVSVSCGGVLNAQPYGQKLISPEYPKNYPNGLECVWKINAAAGQLISFYVEDVDLDYPNDFLLIYDGETPSSSVLARLSANFSEPQLIITSQSHAYIYFHSNFIHSGRGFSLTYKRGCSNKILQNEGMIISPGYNAVPYPNSQRCIYTIELPDSKSDQPLAFIVNSFDVAEDDRLLIYEQTEDGRALHPVNGFSANSRPPKSIFAQSSIVKLIFETNSIRNGRGWNITFSTNCPPLVPPKMVSLSTKTSAFGTKVTVSCLRGFEFRTGRGPMFDVTCLLGGKWTEDHIPDCQPVYCSAVPQIANGFASSATNVSFGGSARYNCYEGFSFPSGKESEGIYCTDEGRWTPTPACKAQTCPALAPFLNGERILEFGDGTGYGTVFRFECAPGFRRIGAATLLCQANGIWSFSQPHCKRLSCTNIPRITNGAIIMGERFEFEDSARIQCHPGFRSVGAESLKCLANQTLSDVAECRDIDECAEGSAVCNIQSTKCFNMPGGYHCQCLSGFQPHLSCTSTSVLDAMNIEATSETADFHANDYSSTGWCASTDDKSRAITITFAVPKIVERLRVEKTSNGAYPIAIELKYSNRTGIPLIPYSASNVTKLVTKNVAIIGGELLVLPRPIEARVLEIIIVEYSSQSCVKFEILGCHKTNCIDINECEINNGNCEQICINSQGSYRCACETGYDLLAVDGQGGFRIKEGETGLNSMDVIRFNQTCVPRMCSPLSSPLNGLLLSTAKKFYFPMVVQFQCDFAYQMMGASHLKCMQDGTWNGSAPLCLPATCQGVYNNSAIGLFVSPENSTVAYGRNVTIVCSQQNRPSGNSLLSSFRQCIYDPQDDGRDYWLSGPDVDCPLVDCGPPPSLAGAFYEGDDYFYKVGSSFTFSCRPPYSLVGKSSYDDRTIRCNVDGNWDLGDLRCEGPVCIDPGFPDDGQVHLESVEEGAQAKFSCNRAGYRPFPFDTINCTLGTACVLAEDVGISSGFIPDGAFADNSDSTNWGYEPHKARMSSTGWCGSKDAFIFLSVDLQRIYTLTTLRMAGVAGSGHLRGHVTKMQLFYKVQYSQNYDTYPIEFETPSGNHNAMHQFELIPPLRARYILLGVTEYEQNPCIRFDMHGCLAPLSVAHEIPSHLQVGWNASVPQCIDSEPPTFHNCPSNPVYVLTDENGQLTPVMFDVPRAADNSGSVAYIRVIPEGFEPPQFISHDIDVIYTAFDDAGNSAECIVQIRIPDSQPPVMKCPESYIIPAAEGEFEKTVYFDENSVQMVIQDISNISEVTFDPSEAQLTLGSYVTVDVTATDSVSNRNKCKFQVSFQAEPCSTWSLYAEDNVEKKCAKQGPTMTCTVHCKSGYTFSDGENIPQRFICTGGTWNPSSIAPACVPIAQEPARYELVVSINYSIQTPVGSDCLKGYSEFIATYFDALDASLSQRCSSSVEVFVRFLNVRFYSVADGLMAKYVIQILPTVLQDVFYELCGLTLRTIFDLRIPGATMPIRNLLSISGETIATQSLGCPSMNATKTSITQGFGCADGEVLRGGKDDSLPECLPCPKGTVNVNNTCEICPLGSYQDERAQTSCKPCPDQTYTQFPGSHSVNACLPVCGNGMFSETGLIPCQLCPRHSFSGPPVSGGYKQCDPCPQGSYTAKLGSTGPSQCKQPCPAGHFSLTGLEPCSACPINWYQPAVGQQRCIECSNDTVTRGVGTADVTDCLPVDCLSVKCDNKASCAVENHKAVCLCRPGYTGKYCEEQMPLCDTQPCFNEGICEAASGTFRCICAQNYTGSRCQFGPDECIGMSCPNGGVCQDLPGLGTTKCICRTGFTGPSCSQIVDPCSLDNPCKHGSDCVPLQLGRFKCKCLPGWTGPTCQINVDDCADKPCALNATCSDLVNDFRCDCPPGFGGKRCHEKINLCAENPCVNGLCVDTLHQQRCVCEPGWTGHLCDINIDNCSNHPCLNGATCKDQIDGFHCLCAPGYHGSLCQHMTDHCATSPCRNNATCVNRGAQYLCECPLGFEGTHCEHNKNECDLLHKCSQEGTELCEDLINGFKCNCRYGYVGELCETHIDLCASEPCLNNGTCIDGGSQFRCDCPRGWKGIRCEEEDGLCALKPCHNDAHCVNLVGDYFCVCPEGVNGKNCEIAPNRCLGEPCHNGGVCGDFGSRLECTCPKDYIGDGCQYELDACQEAVCQNNAKCELVGDGGYKCICESGFTGKDCETNIDDCSPTPCPLSATCLDQVGGYFCQCPFNMTGTMCDKAVDEDYDLHFYDAIFPASAALSVPFRFTSNSFSLSLWMQFDVPLSHGTIFTLYNSQELNYPSKVSEIIQISADSVHLNIFPDETPLVLHFPSSQRLNDGNWNNLIITWKSSDGAYSLIWNAVRIYADTGYGKGKTVNINAWISLGEPLNEISNEAKFVGSITRVNMWNRMLDFEEEIPNIFSECQQRMEIYSGLVLRFAGYNRMSGKVEKVVKSSCGRYASDKGRSKTINVEACPNDIFITTHLKEMNVTWKEPKFSSKYGIQSVERNLKPGQVFTWGEYLVIYLAKDNVSFVECTFMIRVHSEFCPDLDEPVHGVQACESWGPHLRYKACSIQCESGYEFSVEPPIFYTCAADGMWRPRPQNAHIFRYPQCSKSQPAVRLAEVSINYPMLSICNSAGKNILAEKLAQRIDLLNNRWRIFAPRNGSNISPFNISVICPADEMLRKRRDASESFQVNIAIPLTSDIVEDQRTNRKAKVIDVLEDEILIKDILNLEQLFPNGRPDLNSFLLVERYLCDKGQVNVRNLCVDCSPGTKYNVISQKCELCGVGEYQPLSGQHFCTPCPDGYITATPGSISHADCKKACDAGYMFNLSSDSCEPCGLGFFQFSVGSFSCVPCGVGKTTLSETSTSEDECRDECSDGEHLVQAGVCLPCPLGTYRTKGVHKHCIECPAGTTTENVASVKRMQCNIPKCVAGQFLVTTTKQCQFCPRGTYQDEELQATCKLCPTDHITAAQGATRESQCYSTNQCATGEDNCSWHALCIDLPDENDLPSFECKCKPGYKGNGTHCQANQLLDACNNFCLNDGICKKNPIGYVECSCKDNFSGERCEIRFQPKTQKVAMITAGIGIVVAILIVIVIIIWMISYRFNTIRESSDLEKTAVEETSQTNFFYGHNVEPPRPIGYYYEDDDEYDMKTMYVGEDEKDLEERIRNAQAHMYIPSSNRNE</sequence>
<keyword evidence="4 15" id="KW-0768">Sushi</keyword>
<feature type="domain" description="CUB" evidence="18">
    <location>
        <begin position="348"/>
        <end position="459"/>
    </location>
</feature>
<evidence type="ECO:0000256" key="17">
    <source>
        <dbReference type="SAM" id="SignalP"/>
    </source>
</evidence>
<feature type="disulfide bond" evidence="13">
    <location>
        <begin position="2489"/>
        <end position="2498"/>
    </location>
</feature>
<evidence type="ECO:0000256" key="16">
    <source>
        <dbReference type="SAM" id="Phobius"/>
    </source>
</evidence>
<dbReference type="GO" id="GO:0007507">
    <property type="term" value="P:heart development"/>
    <property type="evidence" value="ECO:0007669"/>
    <property type="project" value="TreeGrafter"/>
</dbReference>
<dbReference type="Proteomes" id="UP000038040">
    <property type="component" value="Unplaced"/>
</dbReference>
<evidence type="ECO:0000256" key="1">
    <source>
        <dbReference type="ARBA" id="ARBA00004613"/>
    </source>
</evidence>
<feature type="disulfide bond" evidence="13">
    <location>
        <begin position="2413"/>
        <end position="2422"/>
    </location>
</feature>
<evidence type="ECO:0000256" key="12">
    <source>
        <dbReference type="PROSITE-ProRule" id="PRU00059"/>
    </source>
</evidence>
<dbReference type="CDD" id="cd00054">
    <property type="entry name" value="EGF_CA"/>
    <property type="match status" value="10"/>
</dbReference>
<dbReference type="CDD" id="cd00057">
    <property type="entry name" value="FA58C"/>
    <property type="match status" value="1"/>
</dbReference>
<dbReference type="SMART" id="SM00192">
    <property type="entry name" value="LDLa"/>
    <property type="match status" value="1"/>
</dbReference>
<dbReference type="InterPro" id="IPR050969">
    <property type="entry name" value="Dev_Signal_Modulators"/>
</dbReference>
<dbReference type="CDD" id="cd00033">
    <property type="entry name" value="CCP"/>
    <property type="match status" value="5"/>
</dbReference>
<feature type="domain" description="HYR" evidence="22">
    <location>
        <begin position="1479"/>
        <end position="1565"/>
    </location>
</feature>
<evidence type="ECO:0000259" key="18">
    <source>
        <dbReference type="PROSITE" id="PS01180"/>
    </source>
</evidence>
<dbReference type="GO" id="GO:0070697">
    <property type="term" value="F:activin receptor binding"/>
    <property type="evidence" value="ECO:0007669"/>
    <property type="project" value="TreeGrafter"/>
</dbReference>
<dbReference type="PROSITE" id="PS50026">
    <property type="entry name" value="EGF_3"/>
    <property type="match status" value="17"/>
</dbReference>
<evidence type="ECO:0000256" key="15">
    <source>
        <dbReference type="PROSITE-ProRule" id="PRU00302"/>
    </source>
</evidence>
<feature type="domain" description="EGF-like" evidence="20">
    <location>
        <begin position="2308"/>
        <end position="2344"/>
    </location>
</feature>
<feature type="disulfide bond" evidence="13">
    <location>
        <begin position="2375"/>
        <end position="2384"/>
    </location>
</feature>
<gene>
    <name evidence="24" type="ORF">DME_LOCUS7033</name>
</gene>
<feature type="domain" description="Sushi" evidence="23">
    <location>
        <begin position="2881"/>
        <end position="2951"/>
    </location>
</feature>
<dbReference type="GO" id="GO:0007368">
    <property type="term" value="P:determination of left/right symmetry"/>
    <property type="evidence" value="ECO:0007669"/>
    <property type="project" value="TreeGrafter"/>
</dbReference>
<dbReference type="PROSITE" id="PS50041">
    <property type="entry name" value="C_TYPE_LECTIN_2"/>
    <property type="match status" value="1"/>
</dbReference>
<dbReference type="PROSITE" id="PS50068">
    <property type="entry name" value="LDLRA_2"/>
    <property type="match status" value="1"/>
</dbReference>
<dbReference type="SMART" id="SM00181">
    <property type="entry name" value="EGF"/>
    <property type="match status" value="21"/>
</dbReference>
<comment type="subcellular location">
    <subcellularLocation>
        <location evidence="1">Secreted</location>
    </subcellularLocation>
</comment>
<feature type="domain" description="EGF-like" evidence="20">
    <location>
        <begin position="2501"/>
        <end position="2538"/>
    </location>
</feature>
<dbReference type="FunFam" id="2.10.25.10:FF:000123">
    <property type="entry name" value="Crumbs homolog 1 (Drosophila)"/>
    <property type="match status" value="1"/>
</dbReference>
<dbReference type="SUPFAM" id="SSF49899">
    <property type="entry name" value="Concanavalin A-like lectins/glucanases"/>
    <property type="match status" value="1"/>
</dbReference>
<dbReference type="Pfam" id="PF02494">
    <property type="entry name" value="HYR"/>
    <property type="match status" value="3"/>
</dbReference>
<dbReference type="FunFam" id="2.10.25.10:FF:000117">
    <property type="entry name" value="Delta-like protein"/>
    <property type="match status" value="1"/>
</dbReference>
<feature type="domain" description="EGF-like" evidence="20">
    <location>
        <begin position="2195"/>
        <end position="2231"/>
    </location>
</feature>
<feature type="domain" description="EGF-like" evidence="20">
    <location>
        <begin position="2039"/>
        <end position="2075"/>
    </location>
</feature>
<evidence type="ECO:0000256" key="13">
    <source>
        <dbReference type="PROSITE-ProRule" id="PRU00076"/>
    </source>
</evidence>
<evidence type="ECO:0000313" key="26">
    <source>
        <dbReference type="Proteomes" id="UP000274756"/>
    </source>
</evidence>
<feature type="chain" id="PRO_5041045415" evidence="17">
    <location>
        <begin position="25"/>
        <end position="3521"/>
    </location>
</feature>
<feature type="disulfide bond" evidence="13">
    <location>
        <begin position="2258"/>
        <end position="2267"/>
    </location>
</feature>
<feature type="domain" description="EGF-like" evidence="20">
    <location>
        <begin position="2115"/>
        <end position="2153"/>
    </location>
</feature>
<feature type="domain" description="EGF-like" evidence="20">
    <location>
        <begin position="2346"/>
        <end position="2385"/>
    </location>
</feature>
<evidence type="ECO:0000256" key="11">
    <source>
        <dbReference type="ARBA" id="ARBA00023180"/>
    </source>
</evidence>
<dbReference type="SUPFAM" id="SSF57535">
    <property type="entry name" value="Complement control module/SCR domain"/>
    <property type="match status" value="6"/>
</dbReference>
<feature type="domain" description="Sushi" evidence="23">
    <location>
        <begin position="573"/>
        <end position="635"/>
    </location>
</feature>
<dbReference type="Pfam" id="PF00754">
    <property type="entry name" value="F5_F8_type_C"/>
    <property type="match status" value="1"/>
</dbReference>
<keyword evidence="6 17" id="KW-0732">Signal</keyword>
<dbReference type="SMART" id="SM00042">
    <property type="entry name" value="CUB"/>
    <property type="match status" value="3"/>
</dbReference>
<evidence type="ECO:0000259" key="21">
    <source>
        <dbReference type="PROSITE" id="PS50041"/>
    </source>
</evidence>
<dbReference type="Gene3D" id="2.10.25.10">
    <property type="entry name" value="Laminin"/>
    <property type="match status" value="18"/>
</dbReference>
<feature type="disulfide bond" evidence="13">
    <location>
        <begin position="2065"/>
        <end position="2074"/>
    </location>
</feature>
<feature type="signal peptide" evidence="17">
    <location>
        <begin position="1"/>
        <end position="24"/>
    </location>
</feature>
<feature type="disulfide bond" evidence="13">
    <location>
        <begin position="2183"/>
        <end position="2192"/>
    </location>
</feature>
<feature type="disulfide bond" evidence="14">
    <location>
        <begin position="191"/>
        <end position="203"/>
    </location>
</feature>
<dbReference type="InterPro" id="IPR000859">
    <property type="entry name" value="CUB_dom"/>
</dbReference>
<feature type="domain" description="EGF-like" evidence="20">
    <location>
        <begin position="815"/>
        <end position="855"/>
    </location>
</feature>
<evidence type="ECO:0000256" key="5">
    <source>
        <dbReference type="ARBA" id="ARBA00022692"/>
    </source>
</evidence>
<feature type="disulfide bond" evidence="13">
    <location>
        <begin position="2103"/>
        <end position="2112"/>
    </location>
</feature>
<evidence type="ECO:0000256" key="8">
    <source>
        <dbReference type="ARBA" id="ARBA00022989"/>
    </source>
</evidence>
<dbReference type="SUPFAM" id="SSF49785">
    <property type="entry name" value="Galactose-binding domain-like"/>
    <property type="match status" value="2"/>
</dbReference>
<feature type="disulfide bond" evidence="13">
    <location>
        <begin position="2356"/>
        <end position="2373"/>
    </location>
</feature>
<dbReference type="SMART" id="SM00034">
    <property type="entry name" value="CLECT"/>
    <property type="match status" value="1"/>
</dbReference>
<evidence type="ECO:0000256" key="9">
    <source>
        <dbReference type="ARBA" id="ARBA00023054"/>
    </source>
</evidence>
<evidence type="ECO:0000313" key="27">
    <source>
        <dbReference type="WBParaSite" id="DME_0000267301-mRNA-1"/>
    </source>
</evidence>
<dbReference type="Pfam" id="PF14670">
    <property type="entry name" value="FXa_inhibition"/>
    <property type="match status" value="1"/>
</dbReference>
<dbReference type="Gene3D" id="4.10.400.10">
    <property type="entry name" value="Low-density Lipoprotein Receptor"/>
    <property type="match status" value="1"/>
</dbReference>
<dbReference type="InterPro" id="IPR001881">
    <property type="entry name" value="EGF-like_Ca-bd_dom"/>
</dbReference>
<dbReference type="SMART" id="SM00179">
    <property type="entry name" value="EGF_CA"/>
    <property type="match status" value="15"/>
</dbReference>
<feature type="disulfide bond" evidence="12">
    <location>
        <begin position="460"/>
        <end position="487"/>
    </location>
</feature>